<accession>A0A420J0G6</accession>
<gene>
    <name evidence="3" type="ORF">GcC1_038020</name>
</gene>
<evidence type="ECO:0000259" key="2">
    <source>
        <dbReference type="Pfam" id="PF21762"/>
    </source>
</evidence>
<dbReference type="InterPro" id="IPR040151">
    <property type="entry name" value="Gfd2/YDR514C-like"/>
</dbReference>
<comment type="caution">
    <text evidence="3">The sequence shown here is derived from an EMBL/GenBank/DDBJ whole genome shotgun (WGS) entry which is preliminary data.</text>
</comment>
<feature type="domain" description="Gfd2/YDR514C-like C-terminal" evidence="2">
    <location>
        <begin position="328"/>
        <end position="521"/>
    </location>
</feature>
<organism evidence="3 4">
    <name type="scientific">Golovinomyces cichoracearum</name>
    <dbReference type="NCBI Taxonomy" id="62708"/>
    <lineage>
        <taxon>Eukaryota</taxon>
        <taxon>Fungi</taxon>
        <taxon>Dikarya</taxon>
        <taxon>Ascomycota</taxon>
        <taxon>Pezizomycotina</taxon>
        <taxon>Leotiomycetes</taxon>
        <taxon>Erysiphales</taxon>
        <taxon>Erysiphaceae</taxon>
        <taxon>Golovinomyces</taxon>
    </lineage>
</organism>
<dbReference type="Proteomes" id="UP000285405">
    <property type="component" value="Unassembled WGS sequence"/>
</dbReference>
<dbReference type="PANTHER" id="PTHR28083:SF1">
    <property type="entry name" value="GOOD FOR FULL DBP5 ACTIVITY PROTEIN 2"/>
    <property type="match status" value="1"/>
</dbReference>
<dbReference type="PANTHER" id="PTHR28083">
    <property type="entry name" value="GOOD FOR FULL DBP5 ACTIVITY PROTEIN 2"/>
    <property type="match status" value="1"/>
</dbReference>
<feature type="compositionally biased region" description="Basic and acidic residues" evidence="1">
    <location>
        <begin position="47"/>
        <end position="57"/>
    </location>
</feature>
<sequence>MKTFKSSRFINKSLFLTVPRARYIIKGMDSMGDYNDLRPSLSSTSASDHRPYEESSPSHESSGIVQKPKQFDIDYKPKVGELSKEEERFCAFQRVKSYPYTYIGNANRQRVDDGYFNKGKVYENAWELNLLERSQSPLVLVTTRQFNHFLAKINNNLGTKLTIPDGSKGAFEVRFTDGGTPRPRYLGSANSKAEFDELSSNIPSSDFKLEGEPETSLTITAENLKIFEGNLNLMLQSSKKKTKTKKNKDNTDKTRRENRKAWNHTIKRVQRYLGIRASSYTGPDKIEVTSLEQKKDNKSLAAFTERPDTMTLFNSETIAAFTQESSVIFISVDIEAWERDSRIITELGFATLDTRDILSVPPGERGINWRSYIRPRHFRIEEHRFYTNGDFVAGCGDRFEFGKSEFISIKDVSQVISDCFRHPFSGLGKEDVTSEEHQRKIVLVGHDIKSDIRFLKTVNFDVYGLENLHEIVDSALMFRVLKRDMNTRSLGSILADVGIIGWNLHNAGNDAVYTLQAVIAIAIKHLEERQRQKESNINSDCLIKGTESTQITEGWSSAGNDSDGGLPHITPPPTPKGSSNEYGNKHQGLKHSIGNVAKDSSSHKVRGNFDKNYSIRNIPEEW</sequence>
<proteinExistence type="predicted"/>
<dbReference type="Pfam" id="PF21762">
    <property type="entry name" value="DEDDh_C"/>
    <property type="match status" value="1"/>
</dbReference>
<feature type="region of interest" description="Disordered" evidence="1">
    <location>
        <begin position="552"/>
        <end position="610"/>
    </location>
</feature>
<dbReference type="GO" id="GO:0003676">
    <property type="term" value="F:nucleic acid binding"/>
    <property type="evidence" value="ECO:0007669"/>
    <property type="project" value="InterPro"/>
</dbReference>
<dbReference type="EMBL" id="MCBR01003807">
    <property type="protein sequence ID" value="RKF80290.1"/>
    <property type="molecule type" value="Genomic_DNA"/>
</dbReference>
<dbReference type="InterPro" id="IPR048519">
    <property type="entry name" value="Gfd2/YDR514C-like_C"/>
</dbReference>
<protein>
    <submittedName>
        <fullName evidence="3">Putative qde-2-interacting protein</fullName>
    </submittedName>
</protein>
<dbReference type="AlphaFoldDB" id="A0A420J0G6"/>
<feature type="region of interest" description="Disordered" evidence="1">
    <location>
        <begin position="39"/>
        <end position="67"/>
    </location>
</feature>
<dbReference type="OrthoDB" id="5953249at2759"/>
<dbReference type="Gene3D" id="3.30.420.10">
    <property type="entry name" value="Ribonuclease H-like superfamily/Ribonuclease H"/>
    <property type="match status" value="1"/>
</dbReference>
<dbReference type="GO" id="GO:0005634">
    <property type="term" value="C:nucleus"/>
    <property type="evidence" value="ECO:0007669"/>
    <property type="project" value="TreeGrafter"/>
</dbReference>
<dbReference type="InterPro" id="IPR036397">
    <property type="entry name" value="RNaseH_sf"/>
</dbReference>
<name>A0A420J0G6_9PEZI</name>
<evidence type="ECO:0000313" key="3">
    <source>
        <dbReference type="EMBL" id="RKF80290.1"/>
    </source>
</evidence>
<dbReference type="InterPro" id="IPR012337">
    <property type="entry name" value="RNaseH-like_sf"/>
</dbReference>
<evidence type="ECO:0000256" key="1">
    <source>
        <dbReference type="SAM" id="MobiDB-lite"/>
    </source>
</evidence>
<feature type="region of interest" description="Disordered" evidence="1">
    <location>
        <begin position="237"/>
        <end position="259"/>
    </location>
</feature>
<reference evidence="3 4" key="1">
    <citation type="journal article" date="2018" name="BMC Genomics">
        <title>Comparative genome analyses reveal sequence features reflecting distinct modes of host-adaptation between dicot and monocot powdery mildew.</title>
        <authorList>
            <person name="Wu Y."/>
            <person name="Ma X."/>
            <person name="Pan Z."/>
            <person name="Kale S.D."/>
            <person name="Song Y."/>
            <person name="King H."/>
            <person name="Zhang Q."/>
            <person name="Presley C."/>
            <person name="Deng X."/>
            <person name="Wei C.I."/>
            <person name="Xiao S."/>
        </authorList>
    </citation>
    <scope>NUCLEOTIDE SEQUENCE [LARGE SCALE GENOMIC DNA]</scope>
    <source>
        <strain evidence="3">UCSC1</strain>
    </source>
</reference>
<evidence type="ECO:0000313" key="4">
    <source>
        <dbReference type="Proteomes" id="UP000285405"/>
    </source>
</evidence>
<dbReference type="SUPFAM" id="SSF53098">
    <property type="entry name" value="Ribonuclease H-like"/>
    <property type="match status" value="1"/>
</dbReference>